<reference evidence="5" key="1">
    <citation type="submission" date="2025-08" db="UniProtKB">
        <authorList>
            <consortium name="RefSeq"/>
        </authorList>
    </citation>
    <scope>IDENTIFICATION</scope>
</reference>
<dbReference type="PROSITE" id="PS50088">
    <property type="entry name" value="ANK_REPEAT"/>
    <property type="match status" value="1"/>
</dbReference>
<dbReference type="InterPro" id="IPR036770">
    <property type="entry name" value="Ankyrin_rpt-contain_sf"/>
</dbReference>
<dbReference type="AlphaFoldDB" id="A0A1S3L549"/>
<organism evidence="4 5">
    <name type="scientific">Salmo salar</name>
    <name type="common">Atlantic salmon</name>
    <dbReference type="NCBI Taxonomy" id="8030"/>
    <lineage>
        <taxon>Eukaryota</taxon>
        <taxon>Metazoa</taxon>
        <taxon>Chordata</taxon>
        <taxon>Craniata</taxon>
        <taxon>Vertebrata</taxon>
        <taxon>Euteleostomi</taxon>
        <taxon>Actinopterygii</taxon>
        <taxon>Neopterygii</taxon>
        <taxon>Teleostei</taxon>
        <taxon>Protacanthopterygii</taxon>
        <taxon>Salmoniformes</taxon>
        <taxon>Salmonidae</taxon>
        <taxon>Salmoninae</taxon>
        <taxon>Salmo</taxon>
    </lineage>
</organism>
<sequence>MFVNVGWVNGSVVLSAQIKGPAAFKVIQHLPAVIYFKSISEKGQKRRPCNGRDLFKTDKVMMMGNSNVASLLLEHGADPNITDRRGVSPAHDAARTGFVDTLRVLVEFGASVNMPDHTGTLPIHIAVREGYWDVIEFLAPLSNLKHPNTSGETAVDLARASSSCTPDVVELLERQLESKVFSHSPPLPL</sequence>
<keyword evidence="1" id="KW-0677">Repeat</keyword>
<proteinExistence type="predicted"/>
<dbReference type="GO" id="GO:0005634">
    <property type="term" value="C:nucleus"/>
    <property type="evidence" value="ECO:0007669"/>
    <property type="project" value="TreeGrafter"/>
</dbReference>
<gene>
    <name evidence="5" type="primary">LOC106564499</name>
</gene>
<protein>
    <submittedName>
        <fullName evidence="5">Cyclin-dependent kinase 4 inhibitor D isoform X1</fullName>
    </submittedName>
</protein>
<dbReference type="Pfam" id="PF12796">
    <property type="entry name" value="Ank_2"/>
    <property type="match status" value="1"/>
</dbReference>
<dbReference type="InterPro" id="IPR002110">
    <property type="entry name" value="Ankyrin_rpt"/>
</dbReference>
<dbReference type="OrthoDB" id="21416at2759"/>
<accession>A0A1S3L549</accession>
<dbReference type="SMART" id="SM00248">
    <property type="entry name" value="ANK"/>
    <property type="match status" value="3"/>
</dbReference>
<evidence type="ECO:0000256" key="1">
    <source>
        <dbReference type="ARBA" id="ARBA00022737"/>
    </source>
</evidence>
<dbReference type="PANTHER" id="PTHR24201">
    <property type="entry name" value="ANK_REP_REGION DOMAIN-CONTAINING PROTEIN"/>
    <property type="match status" value="1"/>
</dbReference>
<dbReference type="PROSITE" id="PS50297">
    <property type="entry name" value="ANK_REP_REGION"/>
    <property type="match status" value="1"/>
</dbReference>
<dbReference type="SUPFAM" id="SSF48403">
    <property type="entry name" value="Ankyrin repeat"/>
    <property type="match status" value="1"/>
</dbReference>
<keyword evidence="2 3" id="KW-0040">ANK repeat</keyword>
<evidence type="ECO:0000256" key="3">
    <source>
        <dbReference type="PROSITE-ProRule" id="PRU00023"/>
    </source>
</evidence>
<dbReference type="RefSeq" id="XP_013986096.1">
    <property type="nucleotide sequence ID" value="XM_014130621.2"/>
</dbReference>
<dbReference type="Proteomes" id="UP001652741">
    <property type="component" value="Chromosome ssa12"/>
</dbReference>
<dbReference type="PANTHER" id="PTHR24201:SF7">
    <property type="entry name" value="CYCLIN-DEPENDENT KINASE 4 INHIBITOR D"/>
    <property type="match status" value="1"/>
</dbReference>
<evidence type="ECO:0000256" key="2">
    <source>
        <dbReference type="ARBA" id="ARBA00023043"/>
    </source>
</evidence>
<name>A0A1S3L549_SALSA</name>
<dbReference type="Gene3D" id="1.25.40.20">
    <property type="entry name" value="Ankyrin repeat-containing domain"/>
    <property type="match status" value="1"/>
</dbReference>
<dbReference type="GeneID" id="106564499"/>
<dbReference type="InterPro" id="IPR050776">
    <property type="entry name" value="Ank_Repeat/CDKN_Inhibitor"/>
</dbReference>
<evidence type="ECO:0000313" key="5">
    <source>
        <dbReference type="RefSeq" id="XP_013986096.1"/>
    </source>
</evidence>
<dbReference type="KEGG" id="sasa:106564499"/>
<evidence type="ECO:0000313" key="4">
    <source>
        <dbReference type="Proteomes" id="UP001652741"/>
    </source>
</evidence>
<keyword evidence="4" id="KW-1185">Reference proteome</keyword>
<feature type="repeat" description="ANK" evidence="3">
    <location>
        <begin position="85"/>
        <end position="117"/>
    </location>
</feature>